<comment type="caution">
    <text evidence="1">The sequence shown here is derived from an EMBL/GenBank/DDBJ whole genome shotgun (WGS) entry which is preliminary data.</text>
</comment>
<dbReference type="EMBL" id="BSNI01000002">
    <property type="protein sequence ID" value="GLQ17883.1"/>
    <property type="molecule type" value="Genomic_DNA"/>
</dbReference>
<accession>A0ABQ5URI2</accession>
<evidence type="ECO:0000313" key="2">
    <source>
        <dbReference type="Proteomes" id="UP001161405"/>
    </source>
</evidence>
<protein>
    <submittedName>
        <fullName evidence="1">Uncharacterized protein</fullName>
    </submittedName>
</protein>
<keyword evidence="2" id="KW-1185">Reference proteome</keyword>
<reference evidence="1" key="1">
    <citation type="journal article" date="2014" name="Int. J. Syst. Evol. Microbiol.">
        <title>Complete genome of a new Firmicutes species belonging to the dominant human colonic microbiota ('Ruminococcus bicirculans') reveals two chromosomes and a selective capacity to utilize plant glucans.</title>
        <authorList>
            <consortium name="NISC Comparative Sequencing Program"/>
            <person name="Wegmann U."/>
            <person name="Louis P."/>
            <person name="Goesmann A."/>
            <person name="Henrissat B."/>
            <person name="Duncan S.H."/>
            <person name="Flint H.J."/>
        </authorList>
    </citation>
    <scope>NUCLEOTIDE SEQUENCE</scope>
    <source>
        <strain evidence="1">NBRC 107169</strain>
    </source>
</reference>
<dbReference type="Proteomes" id="UP001161405">
    <property type="component" value="Unassembled WGS sequence"/>
</dbReference>
<evidence type="ECO:0000313" key="1">
    <source>
        <dbReference type="EMBL" id="GLQ17883.1"/>
    </source>
</evidence>
<reference evidence="1" key="2">
    <citation type="submission" date="2023-01" db="EMBL/GenBank/DDBJ databases">
        <title>Draft genome sequence of Maritalea porphyrae strain NBRC 107169.</title>
        <authorList>
            <person name="Sun Q."/>
            <person name="Mori K."/>
        </authorList>
    </citation>
    <scope>NUCLEOTIDE SEQUENCE</scope>
    <source>
        <strain evidence="1">NBRC 107169</strain>
    </source>
</reference>
<name>A0ABQ5URI2_9HYPH</name>
<sequence length="59" mass="6527">MPPLNALSKCVCHELFDRSHISADVRPQAKAKTSITIEIVVAENNHENALDDLVVVLFI</sequence>
<organism evidence="1 2">
    <name type="scientific">Maritalea porphyrae</name>
    <dbReference type="NCBI Taxonomy" id="880732"/>
    <lineage>
        <taxon>Bacteria</taxon>
        <taxon>Pseudomonadati</taxon>
        <taxon>Pseudomonadota</taxon>
        <taxon>Alphaproteobacteria</taxon>
        <taxon>Hyphomicrobiales</taxon>
        <taxon>Devosiaceae</taxon>
        <taxon>Maritalea</taxon>
    </lineage>
</organism>
<gene>
    <name evidence="1" type="ORF">GCM10007879_21320</name>
</gene>
<proteinExistence type="predicted"/>